<dbReference type="InterPro" id="IPR004843">
    <property type="entry name" value="Calcineurin-like_PHP"/>
</dbReference>
<evidence type="ECO:0000313" key="3">
    <source>
        <dbReference type="EMBL" id="QIS14019.1"/>
    </source>
</evidence>
<dbReference type="PROSITE" id="PS51318">
    <property type="entry name" value="TAT"/>
    <property type="match status" value="1"/>
</dbReference>
<dbReference type="Pfam" id="PF00149">
    <property type="entry name" value="Metallophos"/>
    <property type="match status" value="1"/>
</dbReference>
<accession>A0A6G9YL74</accession>
<dbReference type="InterPro" id="IPR006311">
    <property type="entry name" value="TAT_signal"/>
</dbReference>
<dbReference type="AlphaFoldDB" id="A0A6G9YL74"/>
<dbReference type="Pfam" id="PF13285">
    <property type="entry name" value="DUF4073"/>
    <property type="match status" value="1"/>
</dbReference>
<feature type="domain" description="DUF4073" evidence="2">
    <location>
        <begin position="281"/>
        <end position="356"/>
    </location>
</feature>
<dbReference type="Proteomes" id="UP000503540">
    <property type="component" value="Chromosome"/>
</dbReference>
<organism evidence="3 4">
    <name type="scientific">Nocardia arthritidis</name>
    <dbReference type="NCBI Taxonomy" id="228602"/>
    <lineage>
        <taxon>Bacteria</taxon>
        <taxon>Bacillati</taxon>
        <taxon>Actinomycetota</taxon>
        <taxon>Actinomycetes</taxon>
        <taxon>Mycobacteriales</taxon>
        <taxon>Nocardiaceae</taxon>
        <taxon>Nocardia</taxon>
    </lineage>
</organism>
<protein>
    <submittedName>
        <fullName evidence="3">DUF4073 domain-containing protein</fullName>
    </submittedName>
</protein>
<name>A0A6G9YL74_9NOCA</name>
<evidence type="ECO:0000313" key="4">
    <source>
        <dbReference type="Proteomes" id="UP000503540"/>
    </source>
</evidence>
<reference evidence="3 4" key="1">
    <citation type="journal article" date="2019" name="ACS Chem. Biol.">
        <title>Identification and Mobilization of a Cryptic Antibiotic Biosynthesis Gene Locus from a Human-Pathogenic Nocardia Isolate.</title>
        <authorList>
            <person name="Herisse M."/>
            <person name="Ishida K."/>
            <person name="Porter J.L."/>
            <person name="Howden B."/>
            <person name="Hertweck C."/>
            <person name="Stinear T.P."/>
            <person name="Pidot S.J."/>
        </authorList>
    </citation>
    <scope>NUCLEOTIDE SEQUENCE [LARGE SCALE GENOMIC DNA]</scope>
    <source>
        <strain evidence="3 4">AUSMDU00012717</strain>
    </source>
</reference>
<sequence length="365" mass="41128">MATLAVDPRRWCFESRWDRRFRCERVRMRFERRRFLTGAAAAAAAVTLPAALRTPLAMAADSESISFNVISDIQGDLGDLRRALADMRVVNPDSAGLAIAGDITPRGFDSEYAAVSKVFGSNEHAKTIAWAIGNHEFYVPKWKDERTLAQATWPNGVVEDSLFKSFYNFAGRNTIYSETIFGGIPVLAIGTERYQHYYDQNLWDEVWISETQFTWLAERLRYWSDQRKPVMVISHHPLPDSVSGSNTKRYNKDYTQIDRLLGILGRYPDVFFFSGHTHWDLGLPDWIATKVVPGTGNAKGFTTINTGCIQTGYTTDGRGDEKEIGGQVNQGLQVEVTGAEVTIKARDFAARKWLQTKTIPLQNGR</sequence>
<evidence type="ECO:0000259" key="1">
    <source>
        <dbReference type="Pfam" id="PF00149"/>
    </source>
</evidence>
<evidence type="ECO:0000259" key="2">
    <source>
        <dbReference type="Pfam" id="PF13285"/>
    </source>
</evidence>
<feature type="domain" description="Calcineurin-like phosphoesterase" evidence="1">
    <location>
        <begin position="67"/>
        <end position="279"/>
    </location>
</feature>
<dbReference type="EMBL" id="CP046172">
    <property type="protein sequence ID" value="QIS14019.1"/>
    <property type="molecule type" value="Genomic_DNA"/>
</dbReference>
<dbReference type="SUPFAM" id="SSF56300">
    <property type="entry name" value="Metallo-dependent phosphatases"/>
    <property type="match status" value="1"/>
</dbReference>
<dbReference type="Gene3D" id="3.60.21.10">
    <property type="match status" value="1"/>
</dbReference>
<proteinExistence type="predicted"/>
<gene>
    <name evidence="3" type="ORF">F5544_30880</name>
</gene>
<dbReference type="InterPro" id="IPR029052">
    <property type="entry name" value="Metallo-depent_PP-like"/>
</dbReference>
<dbReference type="InterPro" id="IPR025142">
    <property type="entry name" value="DUF4073"/>
</dbReference>
<keyword evidence="4" id="KW-1185">Reference proteome</keyword>
<dbReference type="KEGG" id="nah:F5544_30880"/>
<dbReference type="GO" id="GO:0016787">
    <property type="term" value="F:hydrolase activity"/>
    <property type="evidence" value="ECO:0007669"/>
    <property type="project" value="InterPro"/>
</dbReference>